<sequence>LVNFDYFQSKKRGLSLEEKRTRMLELFFERKEFFLLKELEKIAPKEKGITSMSVKEVVQSLVDDNLVDTDKIGTSVYFWAYPSKAIHTRQQKLTQLTEQVNECEKKIASTTKLLKQAGSGREQSDERNLILEELTQKEKLCKELEQELERYRECDPEVLENLQKETLMSKEGTNRWTDNVFTIKSWCERKFGLEKKMIDKSFGIPEDFDYVE</sequence>
<keyword evidence="5" id="KW-0233">DNA recombination</keyword>
<dbReference type="GO" id="GO:0007131">
    <property type="term" value="P:reciprocal meiotic recombination"/>
    <property type="evidence" value="ECO:0007669"/>
    <property type="project" value="InterPro"/>
</dbReference>
<comment type="caution">
    <text evidence="11">The sequence shown here is derived from an EMBL/GenBank/DDBJ whole genome shotgun (WGS) entry which is preliminary data.</text>
</comment>
<keyword evidence="6" id="KW-0539">Nucleus</keyword>
<evidence type="ECO:0000256" key="2">
    <source>
        <dbReference type="ARBA" id="ARBA00005981"/>
    </source>
</evidence>
<reference evidence="11 12" key="1">
    <citation type="journal article" date="2018" name="Sci. Rep.">
        <title>Comparative analysis of the Pocillopora damicornis genome highlights role of immune system in coral evolution.</title>
        <authorList>
            <person name="Cunning R."/>
            <person name="Bay R.A."/>
            <person name="Gillette P."/>
            <person name="Baker A.C."/>
            <person name="Traylor-Knowles N."/>
        </authorList>
    </citation>
    <scope>NUCLEOTIDE SEQUENCE [LARGE SCALE GENOMIC DNA]</scope>
    <source>
        <strain evidence="11">RSMAS</strain>
        <tissue evidence="11">Whole animal</tissue>
    </source>
</reference>
<dbReference type="GO" id="GO:0005634">
    <property type="term" value="C:nucleus"/>
    <property type="evidence" value="ECO:0007669"/>
    <property type="project" value="UniProtKB-SubCell"/>
</dbReference>
<organism evidence="11 12">
    <name type="scientific">Pocillopora damicornis</name>
    <name type="common">Cauliflower coral</name>
    <name type="synonym">Millepora damicornis</name>
    <dbReference type="NCBI Taxonomy" id="46731"/>
    <lineage>
        <taxon>Eukaryota</taxon>
        <taxon>Metazoa</taxon>
        <taxon>Cnidaria</taxon>
        <taxon>Anthozoa</taxon>
        <taxon>Hexacorallia</taxon>
        <taxon>Scleractinia</taxon>
        <taxon>Astrocoeniina</taxon>
        <taxon>Pocilloporidae</taxon>
        <taxon>Pocillopora</taxon>
    </lineage>
</organism>
<feature type="domain" description="Mnd1 HTH" evidence="9">
    <location>
        <begin position="23"/>
        <end position="82"/>
    </location>
</feature>
<evidence type="ECO:0000256" key="5">
    <source>
        <dbReference type="ARBA" id="ARBA00023172"/>
    </source>
</evidence>
<dbReference type="InterPro" id="IPR005647">
    <property type="entry name" value="Mnd1"/>
</dbReference>
<keyword evidence="4 8" id="KW-0175">Coiled coil</keyword>
<gene>
    <name evidence="11" type="ORF">pdam_00003705</name>
</gene>
<evidence type="ECO:0000313" key="12">
    <source>
        <dbReference type="Proteomes" id="UP000275408"/>
    </source>
</evidence>
<comment type="subcellular location">
    <subcellularLocation>
        <location evidence="1">Nucleus</location>
    </subcellularLocation>
</comment>
<name>A0A3M6UES1_POCDA</name>
<evidence type="ECO:0000256" key="7">
    <source>
        <dbReference type="ARBA" id="ARBA00023254"/>
    </source>
</evidence>
<feature type="coiled-coil region" evidence="8">
    <location>
        <begin position="86"/>
        <end position="154"/>
    </location>
</feature>
<keyword evidence="7" id="KW-0469">Meiosis</keyword>
<dbReference type="OrthoDB" id="273345at2759"/>
<evidence type="ECO:0000256" key="6">
    <source>
        <dbReference type="ARBA" id="ARBA00023242"/>
    </source>
</evidence>
<dbReference type="PANTHER" id="PTHR31398">
    <property type="entry name" value="MEIOTIC NUCLEAR DIVISION PROTEIN 1 HOMOLOG"/>
    <property type="match status" value="1"/>
</dbReference>
<evidence type="ECO:0000256" key="1">
    <source>
        <dbReference type="ARBA" id="ARBA00004123"/>
    </source>
</evidence>
<protein>
    <recommendedName>
        <fullName evidence="3">Meiotic nuclear division protein 1 homolog</fullName>
    </recommendedName>
</protein>
<dbReference type="PIRSF" id="PIRSF026991">
    <property type="entry name" value="Mnd1"/>
    <property type="match status" value="1"/>
</dbReference>
<feature type="domain" description="Leucine zipper with capping helix" evidence="10">
    <location>
        <begin position="157"/>
        <end position="211"/>
    </location>
</feature>
<dbReference type="Pfam" id="PF18517">
    <property type="entry name" value="LZ3wCH"/>
    <property type="match status" value="1"/>
</dbReference>
<proteinExistence type="inferred from homology"/>
<dbReference type="STRING" id="46731.A0A3M6UES1"/>
<keyword evidence="12" id="KW-1185">Reference proteome</keyword>
<dbReference type="GO" id="GO:0003690">
    <property type="term" value="F:double-stranded DNA binding"/>
    <property type="evidence" value="ECO:0007669"/>
    <property type="project" value="InterPro"/>
</dbReference>
<dbReference type="EMBL" id="RCHS01001704">
    <property type="protein sequence ID" value="RMX52086.1"/>
    <property type="molecule type" value="Genomic_DNA"/>
</dbReference>
<evidence type="ECO:0000256" key="4">
    <source>
        <dbReference type="ARBA" id="ARBA00023054"/>
    </source>
</evidence>
<dbReference type="InterPro" id="IPR040453">
    <property type="entry name" value="Mnd1_HTH"/>
</dbReference>
<dbReference type="AlphaFoldDB" id="A0A3M6UES1"/>
<dbReference type="Proteomes" id="UP000275408">
    <property type="component" value="Unassembled WGS sequence"/>
</dbReference>
<evidence type="ECO:0000313" key="11">
    <source>
        <dbReference type="EMBL" id="RMX52086.1"/>
    </source>
</evidence>
<comment type="similarity">
    <text evidence="2">Belongs to the MND1 family.</text>
</comment>
<evidence type="ECO:0000256" key="3">
    <source>
        <dbReference type="ARBA" id="ARBA00013726"/>
    </source>
</evidence>
<evidence type="ECO:0000256" key="8">
    <source>
        <dbReference type="SAM" id="Coils"/>
    </source>
</evidence>
<evidence type="ECO:0000259" key="10">
    <source>
        <dbReference type="Pfam" id="PF18517"/>
    </source>
</evidence>
<dbReference type="Pfam" id="PF03962">
    <property type="entry name" value="Mnd1"/>
    <property type="match status" value="1"/>
</dbReference>
<evidence type="ECO:0000259" key="9">
    <source>
        <dbReference type="Pfam" id="PF03962"/>
    </source>
</evidence>
<accession>A0A3M6UES1</accession>
<dbReference type="InterPro" id="IPR040661">
    <property type="entry name" value="LZ3wCH"/>
</dbReference>
<dbReference type="PANTHER" id="PTHR31398:SF0">
    <property type="entry name" value="MEIOTIC NUCLEAR DIVISION PROTEIN 1 HOMOLOG"/>
    <property type="match status" value="1"/>
</dbReference>
<feature type="non-terminal residue" evidence="11">
    <location>
        <position position="1"/>
    </location>
</feature>